<dbReference type="EMBL" id="JBHSOJ010000016">
    <property type="protein sequence ID" value="MFC5631061.1"/>
    <property type="molecule type" value="Genomic_DNA"/>
</dbReference>
<proteinExistence type="predicted"/>
<organism evidence="2 3">
    <name type="scientific">Streptococcus caledonicus</name>
    <dbReference type="NCBI Taxonomy" id="2614158"/>
    <lineage>
        <taxon>Bacteria</taxon>
        <taxon>Bacillati</taxon>
        <taxon>Bacillota</taxon>
        <taxon>Bacilli</taxon>
        <taxon>Lactobacillales</taxon>
        <taxon>Streptococcaceae</taxon>
        <taxon>Streptococcus</taxon>
    </lineage>
</organism>
<evidence type="ECO:0000313" key="2">
    <source>
        <dbReference type="EMBL" id="MFC5631061.1"/>
    </source>
</evidence>
<evidence type="ECO:0008006" key="4">
    <source>
        <dbReference type="Google" id="ProtNLM"/>
    </source>
</evidence>
<name>A0ABW0UEG4_9STRE</name>
<dbReference type="Proteomes" id="UP001596110">
    <property type="component" value="Unassembled WGS sequence"/>
</dbReference>
<accession>A0ABW0UEG4</accession>
<feature type="compositionally biased region" description="Basic and acidic residues" evidence="1">
    <location>
        <begin position="59"/>
        <end position="71"/>
    </location>
</feature>
<comment type="caution">
    <text evidence="2">The sequence shown here is derived from an EMBL/GenBank/DDBJ whole genome shotgun (WGS) entry which is preliminary data.</text>
</comment>
<dbReference type="RefSeq" id="WP_380433731.1">
    <property type="nucleotide sequence ID" value="NZ_JBHSOJ010000016.1"/>
</dbReference>
<gene>
    <name evidence="2" type="ORF">ACFPQ3_05520</name>
</gene>
<reference evidence="3" key="1">
    <citation type="journal article" date="2019" name="Int. J. Syst. Evol. Microbiol.">
        <title>The Global Catalogue of Microorganisms (GCM) 10K type strain sequencing project: providing services to taxonomists for standard genome sequencing and annotation.</title>
        <authorList>
            <consortium name="The Broad Institute Genomics Platform"/>
            <consortium name="The Broad Institute Genome Sequencing Center for Infectious Disease"/>
            <person name="Wu L."/>
            <person name="Ma J."/>
        </authorList>
    </citation>
    <scope>NUCLEOTIDE SEQUENCE [LARGE SCALE GENOMIC DNA]</scope>
    <source>
        <strain evidence="3">DT43</strain>
    </source>
</reference>
<sequence length="89" mass="9834">MVYLVSPAQGIPCVVRAPTTMMIEGRRRVKTDKKDAATIAKALAFRSYSPVHIPSAEDEQVKKVYPNEDRPSIVSQENQATDFSLLSSP</sequence>
<feature type="region of interest" description="Disordered" evidence="1">
    <location>
        <begin position="59"/>
        <end position="89"/>
    </location>
</feature>
<keyword evidence="3" id="KW-1185">Reference proteome</keyword>
<feature type="compositionally biased region" description="Polar residues" evidence="1">
    <location>
        <begin position="73"/>
        <end position="89"/>
    </location>
</feature>
<protein>
    <recommendedName>
        <fullName evidence="4">Transposase IS111A/IS1328/IS1533 N-terminal domain-containing protein</fullName>
    </recommendedName>
</protein>
<evidence type="ECO:0000256" key="1">
    <source>
        <dbReference type="SAM" id="MobiDB-lite"/>
    </source>
</evidence>
<evidence type="ECO:0000313" key="3">
    <source>
        <dbReference type="Proteomes" id="UP001596110"/>
    </source>
</evidence>